<sequence>MALGFPSEAIHHALAAGDAKMLRDILLNHAWGMFNHSELGLLEQSLAALPWSNLLENPRLLLLQAWLMQSQHRYSEVNTLLARAEQEMDMKMDTAMHGDFNALRAQVAINAGDQEEAERLAIGRVRRAAVGQLL</sequence>
<evidence type="ECO:0000313" key="1">
    <source>
        <dbReference type="EMBL" id="VFS85772.1"/>
    </source>
</evidence>
<dbReference type="Gene3D" id="1.25.40.10">
    <property type="entry name" value="Tetratricopeptide repeat domain"/>
    <property type="match status" value="1"/>
</dbReference>
<evidence type="ECO:0000313" key="2">
    <source>
        <dbReference type="Proteomes" id="UP000345637"/>
    </source>
</evidence>
<gene>
    <name evidence="1" type="primary">malT_3</name>
    <name evidence="1" type="ORF">NCTC12998_06132</name>
</gene>
<dbReference type="SUPFAM" id="SSF48452">
    <property type="entry name" value="TPR-like"/>
    <property type="match status" value="1"/>
</dbReference>
<dbReference type="Proteomes" id="UP000345637">
    <property type="component" value="Unassembled WGS sequence"/>
</dbReference>
<dbReference type="AlphaFoldDB" id="A0A485CLZ0"/>
<reference evidence="1 2" key="1">
    <citation type="submission" date="2019-03" db="EMBL/GenBank/DDBJ databases">
        <authorList>
            <consortium name="Pathogen Informatics"/>
        </authorList>
    </citation>
    <scope>NUCLEOTIDE SEQUENCE [LARGE SCALE GENOMIC DNA]</scope>
    <source>
        <strain evidence="1 2">NCTC12998</strain>
    </source>
</reference>
<dbReference type="InterPro" id="IPR011990">
    <property type="entry name" value="TPR-like_helical_dom_sf"/>
</dbReference>
<dbReference type="EMBL" id="CAADJE010000028">
    <property type="protein sequence ID" value="VFS85772.1"/>
    <property type="molecule type" value="Genomic_DNA"/>
</dbReference>
<accession>A0A485CLZ0</accession>
<protein>
    <submittedName>
        <fullName evidence="1">ATP-dependent transcriptional activator malT</fullName>
    </submittedName>
</protein>
<organism evidence="1 2">
    <name type="scientific">Raoultella planticola</name>
    <name type="common">Klebsiella planticola</name>
    <dbReference type="NCBI Taxonomy" id="575"/>
    <lineage>
        <taxon>Bacteria</taxon>
        <taxon>Pseudomonadati</taxon>
        <taxon>Pseudomonadota</taxon>
        <taxon>Gammaproteobacteria</taxon>
        <taxon>Enterobacterales</taxon>
        <taxon>Enterobacteriaceae</taxon>
        <taxon>Klebsiella/Raoultella group</taxon>
        <taxon>Raoultella</taxon>
    </lineage>
</organism>
<proteinExistence type="predicted"/>
<name>A0A485CLZ0_RAOPL</name>